<dbReference type="AlphaFoldDB" id="A0A067PPC3"/>
<reference evidence="2" key="1">
    <citation type="journal article" date="2014" name="Proc. Natl. Acad. Sci. U.S.A.">
        <title>Extensive sampling of basidiomycete genomes demonstrates inadequacy of the white-rot/brown-rot paradigm for wood decay fungi.</title>
        <authorList>
            <person name="Riley R."/>
            <person name="Salamov A.A."/>
            <person name="Brown D.W."/>
            <person name="Nagy L.G."/>
            <person name="Floudas D."/>
            <person name="Held B.W."/>
            <person name="Levasseur A."/>
            <person name="Lombard V."/>
            <person name="Morin E."/>
            <person name="Otillar R."/>
            <person name="Lindquist E.A."/>
            <person name="Sun H."/>
            <person name="LaButti K.M."/>
            <person name="Schmutz J."/>
            <person name="Jabbour D."/>
            <person name="Luo H."/>
            <person name="Baker S.E."/>
            <person name="Pisabarro A.G."/>
            <person name="Walton J.D."/>
            <person name="Blanchette R.A."/>
            <person name="Henrissat B."/>
            <person name="Martin F."/>
            <person name="Cullen D."/>
            <person name="Hibbett D.S."/>
            <person name="Grigoriev I.V."/>
        </authorList>
    </citation>
    <scope>NUCLEOTIDE SEQUENCE [LARGE SCALE GENOMIC DNA]</scope>
    <source>
        <strain evidence="2">MUCL 33604</strain>
    </source>
</reference>
<dbReference type="Proteomes" id="UP000027265">
    <property type="component" value="Unassembled WGS sequence"/>
</dbReference>
<protein>
    <submittedName>
        <fullName evidence="1">Uncharacterized protein</fullName>
    </submittedName>
</protein>
<dbReference type="EMBL" id="KL197742">
    <property type="protein sequence ID" value="KDQ52176.1"/>
    <property type="molecule type" value="Genomic_DNA"/>
</dbReference>
<organism evidence="1 2">
    <name type="scientific">Jaapia argillacea MUCL 33604</name>
    <dbReference type="NCBI Taxonomy" id="933084"/>
    <lineage>
        <taxon>Eukaryota</taxon>
        <taxon>Fungi</taxon>
        <taxon>Dikarya</taxon>
        <taxon>Basidiomycota</taxon>
        <taxon>Agaricomycotina</taxon>
        <taxon>Agaricomycetes</taxon>
        <taxon>Agaricomycetidae</taxon>
        <taxon>Jaapiales</taxon>
        <taxon>Jaapiaceae</taxon>
        <taxon>Jaapia</taxon>
    </lineage>
</organism>
<accession>A0A067PPC3</accession>
<dbReference type="InParanoid" id="A0A067PPC3"/>
<sequence length="78" mass="8941">MLSLTVKPHALRACLFQSLYGYRWIGLSLLYLTRRLHSHPTVARDQRARRLALYVLYMPGGEVIEAEEQAPPGLHPIQ</sequence>
<dbReference type="HOGENOM" id="CLU_2622360_0_0_1"/>
<name>A0A067PPC3_9AGAM</name>
<proteinExistence type="predicted"/>
<keyword evidence="2" id="KW-1185">Reference proteome</keyword>
<evidence type="ECO:0000313" key="2">
    <source>
        <dbReference type="Proteomes" id="UP000027265"/>
    </source>
</evidence>
<gene>
    <name evidence="1" type="ORF">JAAARDRAFT_491296</name>
</gene>
<evidence type="ECO:0000313" key="1">
    <source>
        <dbReference type="EMBL" id="KDQ52176.1"/>
    </source>
</evidence>